<dbReference type="Gene3D" id="3.40.50.300">
    <property type="entry name" value="P-loop containing nucleotide triphosphate hydrolases"/>
    <property type="match status" value="1"/>
</dbReference>
<accession>A0ABS1J6M6</accession>
<dbReference type="InterPro" id="IPR021961">
    <property type="entry name" value="McrB_DNA-bd"/>
</dbReference>
<organism evidence="3 4">
    <name type="scientific">Tumebacillus amylolyticus</name>
    <dbReference type="NCBI Taxonomy" id="2801339"/>
    <lineage>
        <taxon>Bacteria</taxon>
        <taxon>Bacillati</taxon>
        <taxon>Bacillota</taxon>
        <taxon>Bacilli</taxon>
        <taxon>Bacillales</taxon>
        <taxon>Alicyclobacillaceae</taxon>
        <taxon>Tumebacillus</taxon>
    </lineage>
</organism>
<comment type="caution">
    <text evidence="3">The sequence shown here is derived from an EMBL/GenBank/DDBJ whole genome shotgun (WGS) entry which is preliminary data.</text>
</comment>
<dbReference type="Proteomes" id="UP000602284">
    <property type="component" value="Unassembled WGS sequence"/>
</dbReference>
<dbReference type="InterPro" id="IPR027417">
    <property type="entry name" value="P-loop_NTPase"/>
</dbReference>
<dbReference type="SUPFAM" id="SSF52540">
    <property type="entry name" value="P-loop containing nucleoside triphosphate hydrolases"/>
    <property type="match status" value="1"/>
</dbReference>
<dbReference type="Pfam" id="PF07728">
    <property type="entry name" value="AAA_5"/>
    <property type="match status" value="1"/>
</dbReference>
<name>A0ABS1J6M6_9BACL</name>
<dbReference type="Gene3D" id="3.30.920.90">
    <property type="match status" value="1"/>
</dbReference>
<dbReference type="EMBL" id="JAEQNB010000001">
    <property type="protein sequence ID" value="MBL0385916.1"/>
    <property type="molecule type" value="Genomic_DNA"/>
</dbReference>
<dbReference type="InterPro" id="IPR011704">
    <property type="entry name" value="ATPase_dyneun-rel_AAA"/>
</dbReference>
<protein>
    <submittedName>
        <fullName evidence="3">DUF3578 domain-containing protein</fullName>
    </submittedName>
</protein>
<sequence>MPLPMHLRGIYRKKQKSYMMILMLAMLDEIESMEKRVVLASDVKRRFHDYLIKREQTNLVMDLPPKGFKSWKDVLPGNMNDIFNQPINALADVLIYDKPAGTLEIRPTVLDKFDEDFIAELRDFTQAELQDYYDKLAQKQNSLRREFIMFMDQYPTARNEPILDHSLAAHFRQGIPAQLRQLRFMSDLLKVKSSVGFSDRWARMPWIAIMDKRLTADPQSHYYVCYIFSEDMEHLYLCLKHSDEPLKTSGIQEYREAVEGIRSKLPAHSFSSKDIREWGTTKSSLDYLSGVIIHKRYDRTDMPTDEVLVDDLYSMIKLYMETVTKELGEMIPSDTSVGELDQVVAHIRHYINSRGFTYPDHLIENFYLSLRTKPFVILAGISGTGKTKLVSLFAEALGANYTLIPVRPDWSDPTDLIGYKNLPGDFQPGEVTKVLVEASKPENQQRSYFICLDEMNLARVEHYFSDFLSILETREHAKSNGKIVTRNLLSTAGMTEEDEQTYQDLHIPQNVYFIGTVNMDETTHPFSKKVLDRANTIEFNYVKLDNWETEEQGEQSEEQASVEPLDARSQVLTSDYLTLQDALPDHKALIRETTNELVTINAILEKIHAHVGFRVRDEVCFYMIYNQQIGLLERNIAFDHQLCQKILPRLQGSSQGVKRVLLELYKHATNQPNLRIADYEHDASDLYDKVPTNARYQMTANKLAYMLRRFDEDGFTSFWLS</sequence>
<evidence type="ECO:0000313" key="4">
    <source>
        <dbReference type="Proteomes" id="UP000602284"/>
    </source>
</evidence>
<evidence type="ECO:0000313" key="3">
    <source>
        <dbReference type="EMBL" id="MBL0385916.1"/>
    </source>
</evidence>
<dbReference type="PANTHER" id="PTHR37291:SF1">
    <property type="entry name" value="TYPE IV METHYL-DIRECTED RESTRICTION ENZYME ECOKMCRB SUBUNIT"/>
    <property type="match status" value="1"/>
</dbReference>
<dbReference type="Pfam" id="PF12102">
    <property type="entry name" value="MrcB_N"/>
    <property type="match status" value="1"/>
</dbReference>
<evidence type="ECO:0000259" key="1">
    <source>
        <dbReference type="Pfam" id="PF07728"/>
    </source>
</evidence>
<dbReference type="InterPro" id="IPR052934">
    <property type="entry name" value="Methyl-DNA_Rec/Restrict_Enz"/>
</dbReference>
<dbReference type="PANTHER" id="PTHR37291">
    <property type="entry name" value="5-METHYLCYTOSINE-SPECIFIC RESTRICTION ENZYME B"/>
    <property type="match status" value="1"/>
</dbReference>
<feature type="domain" description="Type IV methyl-directed restriction enzyme EcoKMcrB subunit DNA-binding" evidence="2">
    <location>
        <begin position="151"/>
        <end position="322"/>
    </location>
</feature>
<feature type="domain" description="ATPase dynein-related AAA" evidence="1">
    <location>
        <begin position="376"/>
        <end position="533"/>
    </location>
</feature>
<gene>
    <name evidence="3" type="ORF">JJB07_04560</name>
</gene>
<evidence type="ECO:0000259" key="2">
    <source>
        <dbReference type="Pfam" id="PF12102"/>
    </source>
</evidence>
<proteinExistence type="predicted"/>
<dbReference type="RefSeq" id="WP_201631490.1">
    <property type="nucleotide sequence ID" value="NZ_JAEQNB010000001.1"/>
</dbReference>
<keyword evidence="4" id="KW-1185">Reference proteome</keyword>
<reference evidence="3 4" key="1">
    <citation type="submission" date="2021-01" db="EMBL/GenBank/DDBJ databases">
        <title>Tumebacillus sp. strain ITR2 16S ribosomal RNA gene Genome sequencing and assembly.</title>
        <authorList>
            <person name="Kang M."/>
        </authorList>
    </citation>
    <scope>NUCLEOTIDE SEQUENCE [LARGE SCALE GENOMIC DNA]</scope>
    <source>
        <strain evidence="3 4">ITR2</strain>
    </source>
</reference>